<sequence length="375" mass="42194">MRRHTQTDYHLIVVDDGSTDETAETLRALDCDYILGGHRGIAWNKNRALYYLKVLKSCHIIILLEDDTFPIADGWETSWIEAGQRLGHANLYLPDVSGEYIICGAGTGADPFVATNVSGQCAVFHQQALDHVGYMDSRFTGYGYEHAEHTHRMIETGYGGLVKDEGEARLHCPFLIQSPLEVTERRTELPAEEITRSGVIWSQIRHDQLYRAAWRNDAERAVFLAEIHAARDVERARTAIPLWHRWVIVTDQEFHLRYDEAAQVIETSKEPPENPVIAFCDGRRLYFMLKSSARMAFLVPSREGALYFTPQSTPTPGAELTIGRGHRLALTIWRGGDPLTYQEGHGAPLIMATGPEDLGAFIFLRYDLGAPKAKS</sequence>
<comment type="caution">
    <text evidence="2">The sequence shown here is derived from an EMBL/GenBank/DDBJ whole genome shotgun (WGS) entry which is preliminary data.</text>
</comment>
<dbReference type="InterPro" id="IPR001173">
    <property type="entry name" value="Glyco_trans_2-like"/>
</dbReference>
<evidence type="ECO:0000313" key="2">
    <source>
        <dbReference type="EMBL" id="MEE8658148.1"/>
    </source>
</evidence>
<dbReference type="InterPro" id="IPR029044">
    <property type="entry name" value="Nucleotide-diphossugar_trans"/>
</dbReference>
<feature type="domain" description="Glycosyltransferase 2-like" evidence="1">
    <location>
        <begin position="5"/>
        <end position="70"/>
    </location>
</feature>
<reference evidence="2 3" key="1">
    <citation type="submission" date="2023-10" db="EMBL/GenBank/DDBJ databases">
        <title>Sorlinia euscelidii gen. nov., sp. nov., an acetic acid bacteria isolated from the gut of Euscelidius variegatus emitter.</title>
        <authorList>
            <person name="Michoud G."/>
            <person name="Marasco R."/>
            <person name="Seferji K."/>
            <person name="Gonella E."/>
            <person name="Garuglieri E."/>
            <person name="Alma A."/>
            <person name="Mapelli F."/>
            <person name="Borin S."/>
            <person name="Daffonchio D."/>
            <person name="Crotti E."/>
        </authorList>
    </citation>
    <scope>NUCLEOTIDE SEQUENCE [LARGE SCALE GENOMIC DNA]</scope>
    <source>
        <strain evidence="2 3">EV16P</strain>
    </source>
</reference>
<organism evidence="2 3">
    <name type="scientific">Sorlinia euscelidii</name>
    <dbReference type="NCBI Taxonomy" id="3081148"/>
    <lineage>
        <taxon>Bacteria</taxon>
        <taxon>Pseudomonadati</taxon>
        <taxon>Pseudomonadota</taxon>
        <taxon>Alphaproteobacteria</taxon>
        <taxon>Acetobacterales</taxon>
        <taxon>Acetobacteraceae</taxon>
        <taxon>Sorlinia</taxon>
    </lineage>
</organism>
<dbReference type="EMBL" id="JAWJZY010000002">
    <property type="protein sequence ID" value="MEE8658148.1"/>
    <property type="molecule type" value="Genomic_DNA"/>
</dbReference>
<evidence type="ECO:0000259" key="1">
    <source>
        <dbReference type="Pfam" id="PF00535"/>
    </source>
</evidence>
<dbReference type="Gene3D" id="3.90.550.10">
    <property type="entry name" value="Spore Coat Polysaccharide Biosynthesis Protein SpsA, Chain A"/>
    <property type="match status" value="1"/>
</dbReference>
<keyword evidence="3" id="KW-1185">Reference proteome</keyword>
<name>A0ABU7U0Z8_9PROT</name>
<dbReference type="Proteomes" id="UP001312908">
    <property type="component" value="Unassembled WGS sequence"/>
</dbReference>
<gene>
    <name evidence="2" type="ORF">DOFOFD_03890</name>
</gene>
<accession>A0ABU7U0Z8</accession>
<proteinExistence type="predicted"/>
<dbReference type="Pfam" id="PF00535">
    <property type="entry name" value="Glycos_transf_2"/>
    <property type="match status" value="1"/>
</dbReference>
<protein>
    <recommendedName>
        <fullName evidence="1">Glycosyltransferase 2-like domain-containing protein</fullName>
    </recommendedName>
</protein>
<evidence type="ECO:0000313" key="3">
    <source>
        <dbReference type="Proteomes" id="UP001312908"/>
    </source>
</evidence>
<dbReference type="SUPFAM" id="SSF53448">
    <property type="entry name" value="Nucleotide-diphospho-sugar transferases"/>
    <property type="match status" value="1"/>
</dbReference>